<name>A0A813ENY2_POLGL</name>
<dbReference type="Proteomes" id="UP000654075">
    <property type="component" value="Unassembled WGS sequence"/>
</dbReference>
<reference evidence="1" key="1">
    <citation type="submission" date="2021-02" db="EMBL/GenBank/DDBJ databases">
        <authorList>
            <person name="Dougan E. K."/>
            <person name="Rhodes N."/>
            <person name="Thang M."/>
            <person name="Chan C."/>
        </authorList>
    </citation>
    <scope>NUCLEOTIDE SEQUENCE</scope>
</reference>
<accession>A0A813ENY2</accession>
<comment type="caution">
    <text evidence="1">The sequence shown here is derived from an EMBL/GenBank/DDBJ whole genome shotgun (WGS) entry which is preliminary data.</text>
</comment>
<dbReference type="EMBL" id="CAJNNV010011860">
    <property type="protein sequence ID" value="CAE8600127.1"/>
    <property type="molecule type" value="Genomic_DNA"/>
</dbReference>
<evidence type="ECO:0000313" key="2">
    <source>
        <dbReference type="Proteomes" id="UP000654075"/>
    </source>
</evidence>
<proteinExistence type="predicted"/>
<protein>
    <submittedName>
        <fullName evidence="1">Uncharacterized protein</fullName>
    </submittedName>
</protein>
<feature type="non-terminal residue" evidence="1">
    <location>
        <position position="1"/>
    </location>
</feature>
<sequence length="247" mass="27790">YPHRRDAAVQAINRHFLDEERGRWHQMISEELLPVGEAPFSWIHFAPAMLDLAAFGVVYPDELALRMQEALQVMSGPDSGAVREFEVTPGRLMPGIGFQASLAWRHLDANEAATQHLNWCETRSSLWQLQPDRNKAVGGWIDWVDEVGGQAPCWQRFIDTSAYHLMVTQGLRFHKGLEEKIPANQEGNFLLRAHGDLLKYVNRLTGCQQIAARANGPTTQLALRGSSRALSFEASQLTNTWYLCGPL</sequence>
<keyword evidence="2" id="KW-1185">Reference proteome</keyword>
<dbReference type="AlphaFoldDB" id="A0A813ENY2"/>
<evidence type="ECO:0000313" key="1">
    <source>
        <dbReference type="EMBL" id="CAE8600127.1"/>
    </source>
</evidence>
<gene>
    <name evidence="1" type="ORF">PGLA1383_LOCUS18461</name>
</gene>
<organism evidence="1 2">
    <name type="scientific">Polarella glacialis</name>
    <name type="common">Dinoflagellate</name>
    <dbReference type="NCBI Taxonomy" id="89957"/>
    <lineage>
        <taxon>Eukaryota</taxon>
        <taxon>Sar</taxon>
        <taxon>Alveolata</taxon>
        <taxon>Dinophyceae</taxon>
        <taxon>Suessiales</taxon>
        <taxon>Suessiaceae</taxon>
        <taxon>Polarella</taxon>
    </lineage>
</organism>